<evidence type="ECO:0000256" key="1">
    <source>
        <dbReference type="SAM" id="MobiDB-lite"/>
    </source>
</evidence>
<dbReference type="InParanoid" id="A0A165CDU2"/>
<sequence length="147" mass="15967">MEEVSNSKITIDQELHHGRGAMMSSTASSRIRIRQAPTSRPSLQNTESFQPKQINAFVSQLTSPCPPLSHPTRKSTTGNTEHTVARPATGAANQRGSVNRVARKIYAKPARSEGRNVSGARTEDPTKGEMSFVTSPRTRHAQASITT</sequence>
<dbReference type="Proteomes" id="UP000076842">
    <property type="component" value="Unassembled WGS sequence"/>
</dbReference>
<proteinExistence type="predicted"/>
<feature type="compositionally biased region" description="Polar residues" evidence="1">
    <location>
        <begin position="132"/>
        <end position="147"/>
    </location>
</feature>
<dbReference type="EMBL" id="KV424155">
    <property type="protein sequence ID" value="KZT50638.1"/>
    <property type="molecule type" value="Genomic_DNA"/>
</dbReference>
<reference evidence="2 3" key="1">
    <citation type="journal article" date="2016" name="Mol. Biol. Evol.">
        <title>Comparative Genomics of Early-Diverging Mushroom-Forming Fungi Provides Insights into the Origins of Lignocellulose Decay Capabilities.</title>
        <authorList>
            <person name="Nagy L.G."/>
            <person name="Riley R."/>
            <person name="Tritt A."/>
            <person name="Adam C."/>
            <person name="Daum C."/>
            <person name="Floudas D."/>
            <person name="Sun H."/>
            <person name="Yadav J.S."/>
            <person name="Pangilinan J."/>
            <person name="Larsson K.H."/>
            <person name="Matsuura K."/>
            <person name="Barry K."/>
            <person name="Labutti K."/>
            <person name="Kuo R."/>
            <person name="Ohm R.A."/>
            <person name="Bhattacharya S.S."/>
            <person name="Shirouzu T."/>
            <person name="Yoshinaga Y."/>
            <person name="Martin F.M."/>
            <person name="Grigoriev I.V."/>
            <person name="Hibbett D.S."/>
        </authorList>
    </citation>
    <scope>NUCLEOTIDE SEQUENCE [LARGE SCALE GENOMIC DNA]</scope>
    <source>
        <strain evidence="2 3">HHB12733</strain>
    </source>
</reference>
<name>A0A165CDU2_9BASI</name>
<evidence type="ECO:0000313" key="2">
    <source>
        <dbReference type="EMBL" id="KZT50638.1"/>
    </source>
</evidence>
<keyword evidence="3" id="KW-1185">Reference proteome</keyword>
<feature type="region of interest" description="Disordered" evidence="1">
    <location>
        <begin position="61"/>
        <end position="147"/>
    </location>
</feature>
<evidence type="ECO:0000313" key="3">
    <source>
        <dbReference type="Proteomes" id="UP000076842"/>
    </source>
</evidence>
<feature type="region of interest" description="Disordered" evidence="1">
    <location>
        <begin position="1"/>
        <end position="46"/>
    </location>
</feature>
<gene>
    <name evidence="2" type="ORF">CALCODRAFT_178497</name>
</gene>
<feature type="compositionally biased region" description="Polar residues" evidence="1">
    <location>
        <begin position="1"/>
        <end position="10"/>
    </location>
</feature>
<dbReference type="AlphaFoldDB" id="A0A165CDU2"/>
<accession>A0A165CDU2</accession>
<organism evidence="2 3">
    <name type="scientific">Calocera cornea HHB12733</name>
    <dbReference type="NCBI Taxonomy" id="1353952"/>
    <lineage>
        <taxon>Eukaryota</taxon>
        <taxon>Fungi</taxon>
        <taxon>Dikarya</taxon>
        <taxon>Basidiomycota</taxon>
        <taxon>Agaricomycotina</taxon>
        <taxon>Dacrymycetes</taxon>
        <taxon>Dacrymycetales</taxon>
        <taxon>Dacrymycetaceae</taxon>
        <taxon>Calocera</taxon>
    </lineage>
</organism>
<feature type="compositionally biased region" description="Polar residues" evidence="1">
    <location>
        <begin position="36"/>
        <end position="46"/>
    </location>
</feature>
<protein>
    <submittedName>
        <fullName evidence="2">Uncharacterized protein</fullName>
    </submittedName>
</protein>